<dbReference type="EMBL" id="BK032653">
    <property type="protein sequence ID" value="DAF53463.1"/>
    <property type="molecule type" value="Genomic_DNA"/>
</dbReference>
<sequence length="91" mass="9993">MDKEKLSLAITIGVSAAVHLKKDKRFADVKPLVPIVDGLLGSDDPKLITITVVGESNEPYAVVFTKEMAKETADRFYAFIKRIEAEEKANG</sequence>
<protein>
    <submittedName>
        <fullName evidence="1">Uncharacterized protein</fullName>
    </submittedName>
</protein>
<name>A0A8S5SRZ9_9CAUD</name>
<evidence type="ECO:0000313" key="1">
    <source>
        <dbReference type="EMBL" id="DAF53463.1"/>
    </source>
</evidence>
<accession>A0A8S5SRZ9</accession>
<proteinExistence type="predicted"/>
<reference evidence="1" key="1">
    <citation type="journal article" date="2021" name="Proc. Natl. Acad. Sci. U.S.A.">
        <title>A Catalog of Tens of Thousands of Viruses from Human Metagenomes Reveals Hidden Associations with Chronic Diseases.</title>
        <authorList>
            <person name="Tisza M.J."/>
            <person name="Buck C.B."/>
        </authorList>
    </citation>
    <scope>NUCLEOTIDE SEQUENCE</scope>
    <source>
        <strain evidence="1">CtXBg1</strain>
    </source>
</reference>
<organism evidence="1">
    <name type="scientific">Podoviridae sp. ctXBg1</name>
    <dbReference type="NCBI Taxonomy" id="2827739"/>
    <lineage>
        <taxon>Viruses</taxon>
        <taxon>Duplodnaviria</taxon>
        <taxon>Heunggongvirae</taxon>
        <taxon>Uroviricota</taxon>
        <taxon>Caudoviricetes</taxon>
    </lineage>
</organism>